<dbReference type="Gene3D" id="3.40.50.2000">
    <property type="entry name" value="Glycogen Phosphorylase B"/>
    <property type="match status" value="1"/>
</dbReference>
<evidence type="ECO:0000256" key="2">
    <source>
        <dbReference type="SAM" id="MobiDB-lite"/>
    </source>
</evidence>
<organism evidence="3">
    <name type="scientific">Ananas comosus var. bracteatus</name>
    <name type="common">red pineapple</name>
    <dbReference type="NCBI Taxonomy" id="296719"/>
    <lineage>
        <taxon>Eukaryota</taxon>
        <taxon>Viridiplantae</taxon>
        <taxon>Streptophyta</taxon>
        <taxon>Embryophyta</taxon>
        <taxon>Tracheophyta</taxon>
        <taxon>Spermatophyta</taxon>
        <taxon>Magnoliopsida</taxon>
        <taxon>Liliopsida</taxon>
        <taxon>Poales</taxon>
        <taxon>Bromeliaceae</taxon>
        <taxon>Bromelioideae</taxon>
        <taxon>Ananas</taxon>
    </lineage>
</organism>
<dbReference type="GO" id="GO:0080043">
    <property type="term" value="F:quercetin 3-O-glucosyltransferase activity"/>
    <property type="evidence" value="ECO:0007669"/>
    <property type="project" value="TreeGrafter"/>
</dbReference>
<sequence>MEQLRRQQQHFLVVTYPAQGHINPSQHLARRLARSTGARVTFSTAVSAHRRMFPSLSSPDQEFSDGLLSYIPYSDGSDDASNAAAATTTKMPPPTTRCCVSSRLGRGPSSAVLDRLSARDERVTCVVYTILLPWVADVARPTASPRCSAGSNRHRARHLLPLLPRLRRRRRRRRSRRGPRRRSCATP</sequence>
<proteinExistence type="inferred from homology"/>
<name>A0A6V7QIW3_ANACO</name>
<evidence type="ECO:0000256" key="1">
    <source>
        <dbReference type="ARBA" id="ARBA00009995"/>
    </source>
</evidence>
<comment type="similarity">
    <text evidence="1">Belongs to the UDP-glycosyltransferase family.</text>
</comment>
<gene>
    <name evidence="3" type="ORF">CB5_LOCUS26254</name>
</gene>
<reference evidence="3" key="1">
    <citation type="submission" date="2020-07" db="EMBL/GenBank/DDBJ databases">
        <authorList>
            <person name="Lin J."/>
        </authorList>
    </citation>
    <scope>NUCLEOTIDE SEQUENCE</scope>
</reference>
<evidence type="ECO:0000313" key="3">
    <source>
        <dbReference type="EMBL" id="CAD1843043.1"/>
    </source>
</evidence>
<dbReference type="PANTHER" id="PTHR11926">
    <property type="entry name" value="GLUCOSYL/GLUCURONOSYL TRANSFERASES"/>
    <property type="match status" value="1"/>
</dbReference>
<dbReference type="AlphaFoldDB" id="A0A6V7QIW3"/>
<accession>A0A6V7QIW3</accession>
<dbReference type="PANTHER" id="PTHR11926:SF1534">
    <property type="entry name" value="GLYCOSYLTRANSFERASE"/>
    <property type="match status" value="1"/>
</dbReference>
<feature type="region of interest" description="Disordered" evidence="2">
    <location>
        <begin position="168"/>
        <end position="187"/>
    </location>
</feature>
<protein>
    <submittedName>
        <fullName evidence="3">Uncharacterized protein</fullName>
    </submittedName>
</protein>
<dbReference type="EMBL" id="LR862136">
    <property type="protein sequence ID" value="CAD1843043.1"/>
    <property type="molecule type" value="Genomic_DNA"/>
</dbReference>
<dbReference type="SUPFAM" id="SSF53756">
    <property type="entry name" value="UDP-Glycosyltransferase/glycogen phosphorylase"/>
    <property type="match status" value="1"/>
</dbReference>
<dbReference type="GO" id="GO:0080044">
    <property type="term" value="F:quercetin 7-O-glucosyltransferase activity"/>
    <property type="evidence" value="ECO:0007669"/>
    <property type="project" value="TreeGrafter"/>
</dbReference>